<dbReference type="RefSeq" id="XP_024580601.1">
    <property type="nucleotide sequence ID" value="XM_024730311.1"/>
</dbReference>
<name>A0A0P1AT78_PLAHL</name>
<keyword evidence="2" id="KW-1185">Reference proteome</keyword>
<dbReference type="AlphaFoldDB" id="A0A0P1AT78"/>
<dbReference type="GeneID" id="36409546"/>
<organism evidence="1 2">
    <name type="scientific">Plasmopara halstedii</name>
    <name type="common">Downy mildew of sunflower</name>
    <dbReference type="NCBI Taxonomy" id="4781"/>
    <lineage>
        <taxon>Eukaryota</taxon>
        <taxon>Sar</taxon>
        <taxon>Stramenopiles</taxon>
        <taxon>Oomycota</taxon>
        <taxon>Peronosporomycetes</taxon>
        <taxon>Peronosporales</taxon>
        <taxon>Peronosporaceae</taxon>
        <taxon>Plasmopara</taxon>
    </lineage>
</organism>
<protein>
    <submittedName>
        <fullName evidence="1">Uncharacterized protein</fullName>
    </submittedName>
</protein>
<dbReference type="EMBL" id="CCYD01000903">
    <property type="protein sequence ID" value="CEG44232.1"/>
    <property type="molecule type" value="Genomic_DNA"/>
</dbReference>
<proteinExistence type="predicted"/>
<evidence type="ECO:0000313" key="2">
    <source>
        <dbReference type="Proteomes" id="UP000054928"/>
    </source>
</evidence>
<reference evidence="2" key="1">
    <citation type="submission" date="2014-09" db="EMBL/GenBank/DDBJ databases">
        <authorList>
            <person name="Sharma Rahul"/>
            <person name="Thines Marco"/>
        </authorList>
    </citation>
    <scope>NUCLEOTIDE SEQUENCE [LARGE SCALE GENOMIC DNA]</scope>
</reference>
<evidence type="ECO:0000313" key="1">
    <source>
        <dbReference type="EMBL" id="CEG44232.1"/>
    </source>
</evidence>
<accession>A0A0P1AT78</accession>
<dbReference type="Proteomes" id="UP000054928">
    <property type="component" value="Unassembled WGS sequence"/>
</dbReference>
<sequence length="50" mass="5857">MFRFSSAVLTKQKQSWSVNGAIMTNKNIRRQCKVLESVICFYHTYKDGLQ</sequence>